<keyword evidence="2 5" id="KW-0378">Hydrolase</keyword>
<accession>V5FSU4</accession>
<evidence type="ECO:0000256" key="3">
    <source>
        <dbReference type="ARBA" id="ARBA00023295"/>
    </source>
</evidence>
<comment type="similarity">
    <text evidence="1">Belongs to the IUNH family.</text>
</comment>
<dbReference type="InterPro" id="IPR023186">
    <property type="entry name" value="IUNH"/>
</dbReference>
<dbReference type="InterPro" id="IPR001910">
    <property type="entry name" value="Inosine/uridine_hydrolase_dom"/>
</dbReference>
<gene>
    <name evidence="5" type="ORF">PVAR5_3752</name>
</gene>
<dbReference type="InParanoid" id="V5FSU4"/>
<dbReference type="InterPro" id="IPR036452">
    <property type="entry name" value="Ribo_hydro-like"/>
</dbReference>
<evidence type="ECO:0000259" key="4">
    <source>
        <dbReference type="Pfam" id="PF01156"/>
    </source>
</evidence>
<dbReference type="HOGENOM" id="CLU_036838_9_0_1"/>
<dbReference type="eggNOG" id="KOG2938">
    <property type="taxonomic scope" value="Eukaryota"/>
</dbReference>
<dbReference type="OrthoDB" id="5783963at2759"/>
<dbReference type="GO" id="GO:0005829">
    <property type="term" value="C:cytosol"/>
    <property type="evidence" value="ECO:0007669"/>
    <property type="project" value="TreeGrafter"/>
</dbReference>
<dbReference type="GO" id="GO:0008477">
    <property type="term" value="F:purine nucleosidase activity"/>
    <property type="evidence" value="ECO:0007669"/>
    <property type="project" value="TreeGrafter"/>
</dbReference>
<evidence type="ECO:0000256" key="2">
    <source>
        <dbReference type="ARBA" id="ARBA00022801"/>
    </source>
</evidence>
<dbReference type="EMBL" id="BAUL01000115">
    <property type="protein sequence ID" value="GAD95113.1"/>
    <property type="molecule type" value="Genomic_DNA"/>
</dbReference>
<keyword evidence="6" id="KW-1185">Reference proteome</keyword>
<dbReference type="PANTHER" id="PTHR12304">
    <property type="entry name" value="INOSINE-URIDINE PREFERRING NUCLEOSIDE HYDROLASE"/>
    <property type="match status" value="1"/>
</dbReference>
<feature type="domain" description="Inosine/uridine-preferring nucleoside hydrolase" evidence="4">
    <location>
        <begin position="7"/>
        <end position="392"/>
    </location>
</feature>
<evidence type="ECO:0000256" key="1">
    <source>
        <dbReference type="ARBA" id="ARBA00009176"/>
    </source>
</evidence>
<proteinExistence type="inferred from homology"/>
<name>V5FSU4_BYSSN</name>
<dbReference type="Pfam" id="PF01156">
    <property type="entry name" value="IU_nuc_hydro"/>
    <property type="match status" value="1"/>
</dbReference>
<sequence>MPEKKKIIIDTDPGIDDILGLLLALSAKPEEVEILLISLTFGNIEVRSCLRNVVSMFHIIEREMRWRKEHGKQEGFGALRASKPVVAVGAEEPLEDQRMLADYFHGKDGLGGIHASHPHLTPSQTWEHLFDPSADPSVIDPVQCGGDESAHQSFIPSKKPAHQEILRVLKENDADSVTLVAVGPLTNLALAAAEDAETFLRVKEVVVMGVSLLSPRFSYEGFTDSVLQVTPVGEFNAYADAVAAARVYALTSPMPASTLPPTRSEKLPPYPAKLSKQLTVRLFPLDITLRHNMTRGQFRQTVAPLLEAGSPLAEWVSAFMGHTFRTLESLHVGHEGDAASLSLHDPVCVWYALTADDKRWTPSSNSPEDIRIETSGQWTRGMCVVDRRNRHRIDSEVASTNDHGHWLSTRAGNRIWRVDGSPVEHDFGDVLMQRIFG</sequence>
<reference evidence="6" key="1">
    <citation type="journal article" date="2014" name="Genome Announc.">
        <title>Draft genome sequence of the formaldehyde-resistant fungus Byssochlamys spectabilis No. 5 (anamorph Paecilomyces variotii No. 5) (NBRC109023).</title>
        <authorList>
            <person name="Oka T."/>
            <person name="Ekino K."/>
            <person name="Fukuda K."/>
            <person name="Nomura Y."/>
        </authorList>
    </citation>
    <scope>NUCLEOTIDE SEQUENCE [LARGE SCALE GENOMIC DNA]</scope>
    <source>
        <strain evidence="6">No. 5 / NBRC 109023</strain>
    </source>
</reference>
<dbReference type="AlphaFoldDB" id="V5FSU4"/>
<evidence type="ECO:0000313" key="6">
    <source>
        <dbReference type="Proteomes" id="UP000018001"/>
    </source>
</evidence>
<dbReference type="Gene3D" id="3.90.245.10">
    <property type="entry name" value="Ribonucleoside hydrolase-like"/>
    <property type="match status" value="1"/>
</dbReference>
<dbReference type="SUPFAM" id="SSF53590">
    <property type="entry name" value="Nucleoside hydrolase"/>
    <property type="match status" value="1"/>
</dbReference>
<dbReference type="Proteomes" id="UP000018001">
    <property type="component" value="Unassembled WGS sequence"/>
</dbReference>
<organism evidence="5 6">
    <name type="scientific">Byssochlamys spectabilis (strain No. 5 / NBRC 109023)</name>
    <name type="common">Paecilomyces variotii</name>
    <dbReference type="NCBI Taxonomy" id="1356009"/>
    <lineage>
        <taxon>Eukaryota</taxon>
        <taxon>Fungi</taxon>
        <taxon>Dikarya</taxon>
        <taxon>Ascomycota</taxon>
        <taxon>Pezizomycotina</taxon>
        <taxon>Eurotiomycetes</taxon>
        <taxon>Eurotiomycetidae</taxon>
        <taxon>Eurotiales</taxon>
        <taxon>Thermoascaceae</taxon>
        <taxon>Paecilomyces</taxon>
    </lineage>
</organism>
<dbReference type="PANTHER" id="PTHR12304:SF56">
    <property type="entry name" value="HYDROLASE, PUTATIVE (AFU_ORTHOLOGUE AFUA_1G11790)-RELATED"/>
    <property type="match status" value="1"/>
</dbReference>
<comment type="caution">
    <text evidence="5">The sequence shown here is derived from an EMBL/GenBank/DDBJ whole genome shotgun (WGS) entry which is preliminary data.</text>
</comment>
<keyword evidence="3" id="KW-0326">Glycosidase</keyword>
<evidence type="ECO:0000313" key="5">
    <source>
        <dbReference type="EMBL" id="GAD95113.1"/>
    </source>
</evidence>
<protein>
    <submittedName>
        <fullName evidence="5">Inosine-uridine preferring nucleoside hydrolase</fullName>
    </submittedName>
</protein>
<dbReference type="GO" id="GO:0006152">
    <property type="term" value="P:purine nucleoside catabolic process"/>
    <property type="evidence" value="ECO:0007669"/>
    <property type="project" value="TreeGrafter"/>
</dbReference>